<dbReference type="RefSeq" id="WP_163778689.1">
    <property type="nucleotide sequence ID" value="NZ_AP022569.1"/>
</dbReference>
<sequence>MPERTKAEVTQAINNAIADSQFAWIDFVNHNLSPAEIDPDCRPLAVKYTESKWAKSFIKQPNSGLFMGNEDYTWGRAVYVTGYREPLSTAIYGRVGLVSYFKPDPDWKVFDARDQSKADLYLHWLQLQKNYRKAITTVHTNHWLHGMRNDFREEFQIDVVLCNPDENDSRWRYTHISDTWMCVSDWDATVNHRTGKRKLASGHSTVFKDVRITVAPEEEFVAHPKPVQVRPPHNPPPRSAQLELSGKPPVLAPWDVANAYWNHCILRVKS</sequence>
<protein>
    <submittedName>
        <fullName evidence="1">Uncharacterized protein</fullName>
    </submittedName>
</protein>
<evidence type="ECO:0000313" key="2">
    <source>
        <dbReference type="Proteomes" id="UP000465866"/>
    </source>
</evidence>
<organism evidence="1 2">
    <name type="scientific">Mycobacterium cookii</name>
    <dbReference type="NCBI Taxonomy" id="1775"/>
    <lineage>
        <taxon>Bacteria</taxon>
        <taxon>Bacillati</taxon>
        <taxon>Actinomycetota</taxon>
        <taxon>Actinomycetes</taxon>
        <taxon>Mycobacteriales</taxon>
        <taxon>Mycobacteriaceae</taxon>
        <taxon>Mycobacterium</taxon>
    </lineage>
</organism>
<reference evidence="1 2" key="1">
    <citation type="journal article" date="2019" name="Emerg. Microbes Infect.">
        <title>Comprehensive subspecies identification of 175 nontuberculous mycobacteria species based on 7547 genomic profiles.</title>
        <authorList>
            <person name="Matsumoto Y."/>
            <person name="Kinjo T."/>
            <person name="Motooka D."/>
            <person name="Nabeya D."/>
            <person name="Jung N."/>
            <person name="Uechi K."/>
            <person name="Horii T."/>
            <person name="Iida T."/>
            <person name="Fujita J."/>
            <person name="Nakamura S."/>
        </authorList>
    </citation>
    <scope>NUCLEOTIDE SEQUENCE [LARGE SCALE GENOMIC DNA]</scope>
    <source>
        <strain evidence="1 2">JCM 12404</strain>
    </source>
</reference>
<dbReference type="Proteomes" id="UP000465866">
    <property type="component" value="Chromosome"/>
</dbReference>
<dbReference type="KEGG" id="mcoo:MCOO_36540"/>
<evidence type="ECO:0000313" key="1">
    <source>
        <dbReference type="EMBL" id="BBX47639.1"/>
    </source>
</evidence>
<name>A0A7I7L0Z1_9MYCO</name>
<dbReference type="EMBL" id="AP022569">
    <property type="protein sequence ID" value="BBX47639.1"/>
    <property type="molecule type" value="Genomic_DNA"/>
</dbReference>
<gene>
    <name evidence="1" type="ORF">MCOO_36540</name>
</gene>
<keyword evidence="2" id="KW-1185">Reference proteome</keyword>
<proteinExistence type="predicted"/>
<dbReference type="AlphaFoldDB" id="A0A7I7L0Z1"/>
<accession>A0A7I7L0Z1</accession>